<protein>
    <submittedName>
        <fullName evidence="2">Uncharacterized protein</fullName>
    </submittedName>
</protein>
<keyword evidence="1" id="KW-1133">Transmembrane helix</keyword>
<comment type="caution">
    <text evidence="2">The sequence shown here is derived from an EMBL/GenBank/DDBJ whole genome shotgun (WGS) entry which is preliminary data.</text>
</comment>
<name>X0ZVK4_9ZZZZ</name>
<organism evidence="2">
    <name type="scientific">marine sediment metagenome</name>
    <dbReference type="NCBI Taxonomy" id="412755"/>
    <lineage>
        <taxon>unclassified sequences</taxon>
        <taxon>metagenomes</taxon>
        <taxon>ecological metagenomes</taxon>
    </lineage>
</organism>
<accession>X0ZVK4</accession>
<keyword evidence="1" id="KW-0472">Membrane</keyword>
<gene>
    <name evidence="2" type="ORF">S01H4_12517</name>
</gene>
<proteinExistence type="predicted"/>
<feature type="transmembrane region" description="Helical" evidence="1">
    <location>
        <begin position="43"/>
        <end position="65"/>
    </location>
</feature>
<reference evidence="2" key="1">
    <citation type="journal article" date="2014" name="Front. Microbiol.">
        <title>High frequency of phylogenetically diverse reductive dehalogenase-homologous genes in deep subseafloor sedimentary metagenomes.</title>
        <authorList>
            <person name="Kawai M."/>
            <person name="Futagami T."/>
            <person name="Toyoda A."/>
            <person name="Takaki Y."/>
            <person name="Nishi S."/>
            <person name="Hori S."/>
            <person name="Arai W."/>
            <person name="Tsubouchi T."/>
            <person name="Morono Y."/>
            <person name="Uchiyama I."/>
            <person name="Ito T."/>
            <person name="Fujiyama A."/>
            <person name="Inagaki F."/>
            <person name="Takami H."/>
        </authorList>
    </citation>
    <scope>NUCLEOTIDE SEQUENCE</scope>
    <source>
        <strain evidence="2">Expedition CK06-06</strain>
    </source>
</reference>
<dbReference type="AlphaFoldDB" id="X0ZVK4"/>
<sequence length="66" mass="7272">MTMREAAIVAFLLTVAQIFMSFLTLFNWAQVSANPGSFLFDLLKFAGGTFFAIFIALSGIARYLAK</sequence>
<evidence type="ECO:0000313" key="2">
    <source>
        <dbReference type="EMBL" id="GAG64513.1"/>
    </source>
</evidence>
<dbReference type="EMBL" id="BART01005338">
    <property type="protein sequence ID" value="GAG64513.1"/>
    <property type="molecule type" value="Genomic_DNA"/>
</dbReference>
<evidence type="ECO:0000256" key="1">
    <source>
        <dbReference type="SAM" id="Phobius"/>
    </source>
</evidence>
<keyword evidence="1" id="KW-0812">Transmembrane</keyword>